<dbReference type="GO" id="GO:0043529">
    <property type="term" value="C:GET complex"/>
    <property type="evidence" value="ECO:0007669"/>
    <property type="project" value="InterPro"/>
</dbReference>
<evidence type="ECO:0000256" key="9">
    <source>
        <dbReference type="HAMAP-Rule" id="MF_03113"/>
    </source>
</evidence>
<dbReference type="InterPro" id="IPR028945">
    <property type="entry name" value="Get1"/>
</dbReference>
<gene>
    <name evidence="9" type="primary">GET1</name>
    <name evidence="12 14" type="ORF">P152DRAFT_272600</name>
</gene>
<keyword evidence="6 9" id="KW-1133">Transmembrane helix</keyword>
<keyword evidence="5 9" id="KW-0256">Endoplasmic reticulum</keyword>
<evidence type="ECO:0000256" key="4">
    <source>
        <dbReference type="ARBA" id="ARBA00022692"/>
    </source>
</evidence>
<proteinExistence type="inferred from homology"/>
<name>A0A6G1G8X2_9PEZI</name>
<evidence type="ECO:0000313" key="12">
    <source>
        <dbReference type="EMBL" id="KAF1814463.1"/>
    </source>
</evidence>
<dbReference type="InterPro" id="IPR029012">
    <property type="entry name" value="Helix_hairpin_bin_sf"/>
</dbReference>
<feature type="topological domain" description="Lumenal" evidence="9">
    <location>
        <begin position="1"/>
        <end position="4"/>
    </location>
</feature>
<evidence type="ECO:0000256" key="8">
    <source>
        <dbReference type="ARBA" id="ARBA00023136"/>
    </source>
</evidence>
<dbReference type="Gene3D" id="1.10.287.660">
    <property type="entry name" value="Helix hairpin bin"/>
    <property type="match status" value="1"/>
</dbReference>
<dbReference type="PANTHER" id="PTHR42650">
    <property type="entry name" value="TAIL-ANCHORED PROTEIN INSERTION RECEPTOR WRB"/>
    <property type="match status" value="1"/>
</dbReference>
<protein>
    <submittedName>
        <fullName evidence="12 14">Uncharacterized protein</fullName>
    </submittedName>
</protein>
<dbReference type="InterPro" id="IPR027538">
    <property type="entry name" value="Get1_fungi"/>
</dbReference>
<evidence type="ECO:0000256" key="3">
    <source>
        <dbReference type="ARBA" id="ARBA00022448"/>
    </source>
</evidence>
<keyword evidence="11" id="KW-0732">Signal</keyword>
<evidence type="ECO:0000256" key="10">
    <source>
        <dbReference type="SAM" id="Phobius"/>
    </source>
</evidence>
<reference evidence="14" key="3">
    <citation type="submission" date="2025-04" db="UniProtKB">
        <authorList>
            <consortium name="RefSeq"/>
        </authorList>
    </citation>
    <scope>IDENTIFICATION</scope>
    <source>
        <strain evidence="14">CBS 781.70</strain>
    </source>
</reference>
<evidence type="ECO:0000256" key="7">
    <source>
        <dbReference type="ARBA" id="ARBA00023054"/>
    </source>
</evidence>
<dbReference type="EMBL" id="ML975153">
    <property type="protein sequence ID" value="KAF1814463.1"/>
    <property type="molecule type" value="Genomic_DNA"/>
</dbReference>
<dbReference type="GO" id="GO:0005789">
    <property type="term" value="C:endoplasmic reticulum membrane"/>
    <property type="evidence" value="ECO:0007669"/>
    <property type="project" value="UniProtKB-SubCell"/>
</dbReference>
<keyword evidence="8 9" id="KW-0472">Membrane</keyword>
<evidence type="ECO:0000313" key="14">
    <source>
        <dbReference type="RefSeq" id="XP_033536094.1"/>
    </source>
</evidence>
<sequence length="211" mass="23783">MPSMLLVIAAIHLIIHLVNTFGTSGVDELLWILYNKLPTPTSKSAQEQLRLRREVLRLKRQMHATSAQDDFAKWAKIRRQHDKVLSDYEKISSNLSSAKRTFSGTLSTGRLIATNGTKLGIQWWYAKLPMFWMPTGWVPYYAEWMLSFPRAPLGSVSIYIWGLACASVISLVSEAIVALYALAFGQAVDPSKLKAQSEATEAPQEDRRKEL</sequence>
<dbReference type="Proteomes" id="UP000504638">
    <property type="component" value="Unplaced"/>
</dbReference>
<evidence type="ECO:0000256" key="5">
    <source>
        <dbReference type="ARBA" id="ARBA00022824"/>
    </source>
</evidence>
<dbReference type="GO" id="GO:0071816">
    <property type="term" value="P:tail-anchored membrane protein insertion into ER membrane"/>
    <property type="evidence" value="ECO:0007669"/>
    <property type="project" value="InterPro"/>
</dbReference>
<dbReference type="Pfam" id="PF04420">
    <property type="entry name" value="CHD5"/>
    <property type="match status" value="1"/>
</dbReference>
<reference evidence="12 14" key="1">
    <citation type="submission" date="2020-01" db="EMBL/GenBank/DDBJ databases">
        <authorList>
            <consortium name="DOE Joint Genome Institute"/>
            <person name="Haridas S."/>
            <person name="Albert R."/>
            <person name="Binder M."/>
            <person name="Bloem J."/>
            <person name="Labutti K."/>
            <person name="Salamov A."/>
            <person name="Andreopoulos B."/>
            <person name="Baker S.E."/>
            <person name="Barry K."/>
            <person name="Bills G."/>
            <person name="Bluhm B.H."/>
            <person name="Cannon C."/>
            <person name="Castanera R."/>
            <person name="Culley D.E."/>
            <person name="Daum C."/>
            <person name="Ezra D."/>
            <person name="Gonzalez J.B."/>
            <person name="Henrissat B."/>
            <person name="Kuo A."/>
            <person name="Liang C."/>
            <person name="Lipzen A."/>
            <person name="Lutzoni F."/>
            <person name="Magnuson J."/>
            <person name="Mondo S."/>
            <person name="Nolan M."/>
            <person name="Ohm R."/>
            <person name="Pangilinan J."/>
            <person name="Park H.-J."/>
            <person name="Ramirez L."/>
            <person name="Alfaro M."/>
            <person name="Sun H."/>
            <person name="Tritt A."/>
            <person name="Yoshinaga Y."/>
            <person name="Zwiers L.-H."/>
            <person name="Turgeon B.G."/>
            <person name="Goodwin S.B."/>
            <person name="Spatafora J.W."/>
            <person name="Crous P.W."/>
            <person name="Grigoriev I.V."/>
        </authorList>
    </citation>
    <scope>NUCLEOTIDE SEQUENCE</scope>
    <source>
        <strain evidence="12 14">CBS 781.70</strain>
    </source>
</reference>
<comment type="caution">
    <text evidence="9">Lacks conserved residue(s) required for the propagation of feature annotation.</text>
</comment>
<evidence type="ECO:0000256" key="2">
    <source>
        <dbReference type="ARBA" id="ARBA00010799"/>
    </source>
</evidence>
<evidence type="ECO:0000256" key="11">
    <source>
        <dbReference type="SAM" id="SignalP"/>
    </source>
</evidence>
<keyword evidence="13" id="KW-1185">Reference proteome</keyword>
<keyword evidence="3 9" id="KW-0813">Transport</keyword>
<feature type="signal peptide" evidence="11">
    <location>
        <begin position="1"/>
        <end position="20"/>
    </location>
</feature>
<dbReference type="HAMAP" id="MF_03113">
    <property type="entry name" value="Get1"/>
    <property type="match status" value="1"/>
</dbReference>
<keyword evidence="7" id="KW-0175">Coiled coil</keyword>
<comment type="subcellular location">
    <subcellularLocation>
        <location evidence="1">Endoplasmic reticulum membrane</location>
        <topology evidence="1">Multi-pass membrane protein</topology>
    </subcellularLocation>
</comment>
<accession>A0A6G1G8X2</accession>
<comment type="similarity">
    <text evidence="2 9">Belongs to the WRB/GET1 family.</text>
</comment>
<keyword evidence="4 9" id="KW-0812">Transmembrane</keyword>
<evidence type="ECO:0000256" key="1">
    <source>
        <dbReference type="ARBA" id="ARBA00004477"/>
    </source>
</evidence>
<dbReference type="AlphaFoldDB" id="A0A6G1G8X2"/>
<dbReference type="GO" id="GO:0043495">
    <property type="term" value="F:protein-membrane adaptor activity"/>
    <property type="evidence" value="ECO:0007669"/>
    <property type="project" value="TreeGrafter"/>
</dbReference>
<dbReference type="OrthoDB" id="69461at2759"/>
<evidence type="ECO:0000313" key="13">
    <source>
        <dbReference type="Proteomes" id="UP000504638"/>
    </source>
</evidence>
<dbReference type="FunFam" id="1.10.287.660:FF:000006">
    <property type="entry name" value="Protein GET1"/>
    <property type="match status" value="1"/>
</dbReference>
<feature type="topological domain" description="Cytoplasmic" evidence="9">
    <location>
        <begin position="173"/>
        <end position="211"/>
    </location>
</feature>
<evidence type="ECO:0000256" key="6">
    <source>
        <dbReference type="ARBA" id="ARBA00022989"/>
    </source>
</evidence>
<dbReference type="RefSeq" id="XP_033536094.1">
    <property type="nucleotide sequence ID" value="XM_033674873.1"/>
</dbReference>
<feature type="chain" id="PRO_5044631923" evidence="11">
    <location>
        <begin position="21"/>
        <end position="211"/>
    </location>
</feature>
<organism evidence="12">
    <name type="scientific">Eremomyces bilateralis CBS 781.70</name>
    <dbReference type="NCBI Taxonomy" id="1392243"/>
    <lineage>
        <taxon>Eukaryota</taxon>
        <taxon>Fungi</taxon>
        <taxon>Dikarya</taxon>
        <taxon>Ascomycota</taxon>
        <taxon>Pezizomycotina</taxon>
        <taxon>Dothideomycetes</taxon>
        <taxon>Dothideomycetes incertae sedis</taxon>
        <taxon>Eremomycetales</taxon>
        <taxon>Eremomycetaceae</taxon>
        <taxon>Eremomyces</taxon>
    </lineage>
</organism>
<feature type="transmembrane region" description="Helical" evidence="10">
    <location>
        <begin position="158"/>
        <end position="184"/>
    </location>
</feature>
<reference evidence="14" key="2">
    <citation type="submission" date="2020-04" db="EMBL/GenBank/DDBJ databases">
        <authorList>
            <consortium name="NCBI Genome Project"/>
        </authorList>
    </citation>
    <scope>NUCLEOTIDE SEQUENCE</scope>
    <source>
        <strain evidence="14">CBS 781.70</strain>
    </source>
</reference>
<dbReference type="PANTHER" id="PTHR42650:SF1">
    <property type="entry name" value="GUIDED ENTRY OF TAIL-ANCHORED PROTEINS FACTOR 1"/>
    <property type="match status" value="1"/>
</dbReference>